<feature type="compositionally biased region" description="Basic and acidic residues" evidence="1">
    <location>
        <begin position="90"/>
        <end position="108"/>
    </location>
</feature>
<dbReference type="EMBL" id="JAJSOW010000102">
    <property type="protein sequence ID" value="KAI9176344.1"/>
    <property type="molecule type" value="Genomic_DNA"/>
</dbReference>
<accession>A0AAD5ISB9</accession>
<keyword evidence="3" id="KW-1185">Reference proteome</keyword>
<name>A0AAD5ISB9_ACENE</name>
<feature type="compositionally biased region" description="Polar residues" evidence="1">
    <location>
        <begin position="110"/>
        <end position="119"/>
    </location>
</feature>
<evidence type="ECO:0000256" key="1">
    <source>
        <dbReference type="SAM" id="MobiDB-lite"/>
    </source>
</evidence>
<feature type="region of interest" description="Disordered" evidence="1">
    <location>
        <begin position="66"/>
        <end position="145"/>
    </location>
</feature>
<feature type="compositionally biased region" description="Basic and acidic residues" evidence="1">
    <location>
        <begin position="131"/>
        <end position="145"/>
    </location>
</feature>
<sequence length="145" mass="15942">MGVPTDQSVYQSFLQQLTVQFQSAGGSNNVVGSIPTTDHAVENPSVNPIISKDPIINEVMLEPYNKDKRSIPDYNPHSDYGLDDFDEDYIDHSGSHEGVNDEPTHYDGMESNQFESGRSGSLPPVFGGPNRDTREDDVIHVGDGF</sequence>
<proteinExistence type="predicted"/>
<organism evidence="2 3">
    <name type="scientific">Acer negundo</name>
    <name type="common">Box elder</name>
    <dbReference type="NCBI Taxonomy" id="4023"/>
    <lineage>
        <taxon>Eukaryota</taxon>
        <taxon>Viridiplantae</taxon>
        <taxon>Streptophyta</taxon>
        <taxon>Embryophyta</taxon>
        <taxon>Tracheophyta</taxon>
        <taxon>Spermatophyta</taxon>
        <taxon>Magnoliopsida</taxon>
        <taxon>eudicotyledons</taxon>
        <taxon>Gunneridae</taxon>
        <taxon>Pentapetalae</taxon>
        <taxon>rosids</taxon>
        <taxon>malvids</taxon>
        <taxon>Sapindales</taxon>
        <taxon>Sapindaceae</taxon>
        <taxon>Hippocastanoideae</taxon>
        <taxon>Acereae</taxon>
        <taxon>Acer</taxon>
    </lineage>
</organism>
<dbReference type="AlphaFoldDB" id="A0AAD5ISB9"/>
<evidence type="ECO:0000313" key="2">
    <source>
        <dbReference type="EMBL" id="KAI9176344.1"/>
    </source>
</evidence>
<reference evidence="2" key="1">
    <citation type="journal article" date="2022" name="Plant J.">
        <title>Strategies of tolerance reflected in two North American maple genomes.</title>
        <authorList>
            <person name="McEvoy S.L."/>
            <person name="Sezen U.U."/>
            <person name="Trouern-Trend A."/>
            <person name="McMahon S.M."/>
            <person name="Schaberg P.G."/>
            <person name="Yang J."/>
            <person name="Wegrzyn J.L."/>
            <person name="Swenson N.G."/>
        </authorList>
    </citation>
    <scope>NUCLEOTIDE SEQUENCE</scope>
    <source>
        <strain evidence="2">91603</strain>
    </source>
</reference>
<protein>
    <submittedName>
        <fullName evidence="2">Uncharacterized protein</fullName>
    </submittedName>
</protein>
<evidence type="ECO:0000313" key="3">
    <source>
        <dbReference type="Proteomes" id="UP001064489"/>
    </source>
</evidence>
<comment type="caution">
    <text evidence="2">The sequence shown here is derived from an EMBL/GenBank/DDBJ whole genome shotgun (WGS) entry which is preliminary data.</text>
</comment>
<gene>
    <name evidence="2" type="ORF">LWI28_001672</name>
</gene>
<reference evidence="2" key="2">
    <citation type="submission" date="2023-02" db="EMBL/GenBank/DDBJ databases">
        <authorList>
            <person name="Swenson N.G."/>
            <person name="Wegrzyn J.L."/>
            <person name="Mcevoy S.L."/>
        </authorList>
    </citation>
    <scope>NUCLEOTIDE SEQUENCE</scope>
    <source>
        <strain evidence="2">91603</strain>
        <tissue evidence="2">Leaf</tissue>
    </source>
</reference>
<dbReference type="Proteomes" id="UP001064489">
    <property type="component" value="Chromosome 5"/>
</dbReference>